<sequence length="108" mass="12404">MQAPQFQYDFFCEENAPKWRGLLVASLQKVQVQVHPNLSSAEDALQYVEELILQLLSMLCQAQPRSVLDVEIAYFTSEHYLFFSETSFQSAIDINLTLRIAHLLSHPC</sequence>
<dbReference type="EMBL" id="OW240913">
    <property type="protein sequence ID" value="CAH2252982.1"/>
    <property type="molecule type" value="Genomic_DNA"/>
</dbReference>
<protein>
    <submittedName>
        <fullName evidence="1">Son of sevenless homolog 1</fullName>
    </submittedName>
</protein>
<dbReference type="InterPro" id="IPR009072">
    <property type="entry name" value="Histone-fold"/>
</dbReference>
<reference evidence="1" key="1">
    <citation type="submission" date="2022-03" db="EMBL/GenBank/DDBJ databases">
        <authorList>
            <person name="Alioto T."/>
            <person name="Alioto T."/>
            <person name="Gomez Garrido J."/>
        </authorList>
    </citation>
    <scope>NUCLEOTIDE SEQUENCE</scope>
</reference>
<keyword evidence="2" id="KW-1185">Reference proteome</keyword>
<evidence type="ECO:0000313" key="2">
    <source>
        <dbReference type="Proteomes" id="UP001295444"/>
    </source>
</evidence>
<dbReference type="SUPFAM" id="SSF47113">
    <property type="entry name" value="Histone-fold"/>
    <property type="match status" value="1"/>
</dbReference>
<evidence type="ECO:0000313" key="1">
    <source>
        <dbReference type="EMBL" id="CAH2252982.1"/>
    </source>
</evidence>
<proteinExistence type="predicted"/>
<name>A0AAD1VVS2_PELCU</name>
<dbReference type="AlphaFoldDB" id="A0AAD1VVS2"/>
<dbReference type="Proteomes" id="UP001295444">
    <property type="component" value="Chromosome 02"/>
</dbReference>
<accession>A0AAD1VVS2</accession>
<dbReference type="Gene3D" id="1.10.20.10">
    <property type="entry name" value="Histone, subunit A"/>
    <property type="match status" value="1"/>
</dbReference>
<dbReference type="GO" id="GO:0046982">
    <property type="term" value="F:protein heterodimerization activity"/>
    <property type="evidence" value="ECO:0007669"/>
    <property type="project" value="InterPro"/>
</dbReference>
<organism evidence="1 2">
    <name type="scientific">Pelobates cultripes</name>
    <name type="common">Western spadefoot toad</name>
    <dbReference type="NCBI Taxonomy" id="61616"/>
    <lineage>
        <taxon>Eukaryota</taxon>
        <taxon>Metazoa</taxon>
        <taxon>Chordata</taxon>
        <taxon>Craniata</taxon>
        <taxon>Vertebrata</taxon>
        <taxon>Euteleostomi</taxon>
        <taxon>Amphibia</taxon>
        <taxon>Batrachia</taxon>
        <taxon>Anura</taxon>
        <taxon>Pelobatoidea</taxon>
        <taxon>Pelobatidae</taxon>
        <taxon>Pelobates</taxon>
    </lineage>
</organism>
<gene>
    <name evidence="1" type="ORF">PECUL_23A037512</name>
</gene>